<protein>
    <submittedName>
        <fullName evidence="3">CAP domain-containing protein</fullName>
    </submittedName>
</protein>
<feature type="chain" id="PRO_5019166185" evidence="1">
    <location>
        <begin position="21"/>
        <end position="281"/>
    </location>
</feature>
<dbReference type="PANTHER" id="PTHR31157:SF1">
    <property type="entry name" value="SCP DOMAIN-CONTAINING PROTEIN"/>
    <property type="match status" value="1"/>
</dbReference>
<dbReference type="Gene3D" id="3.40.33.10">
    <property type="entry name" value="CAP"/>
    <property type="match status" value="1"/>
</dbReference>
<dbReference type="CDD" id="cd05379">
    <property type="entry name" value="CAP_bacterial"/>
    <property type="match status" value="1"/>
</dbReference>
<dbReference type="Proteomes" id="UP000284006">
    <property type="component" value="Unassembled WGS sequence"/>
</dbReference>
<dbReference type="EMBL" id="QYUP01000116">
    <property type="protein sequence ID" value="RJG15542.1"/>
    <property type="molecule type" value="Genomic_DNA"/>
</dbReference>
<evidence type="ECO:0000259" key="2">
    <source>
        <dbReference type="Pfam" id="PF00188"/>
    </source>
</evidence>
<evidence type="ECO:0000313" key="4">
    <source>
        <dbReference type="Proteomes" id="UP000284006"/>
    </source>
</evidence>
<sequence>MSIRSAAIGLSLLAAMPARADSNADLIGLINAYRAAPGECAGRQARPAPPLAPSKALSAIRIGTGTILQAALEDAGYVSRRAEAITVSGPSDPREVMELIERRYCASLLSPQFTEAGVRRDGGEWQLVLAQPIPKVVLPDWPVAGRTMLGAVNAARAVARSCGEEDFPPAPALSWNQALGEAAQAHSRVMARTKRLTHQEPDGSQVGERASRAGYRWLRIGENIASGQPTPEEAVASWLTSPGHCANIMSAGFTEMGAGYAINPDKRLGTVYWTQVFGMPR</sequence>
<dbReference type="RefSeq" id="WP_119811177.1">
    <property type="nucleotide sequence ID" value="NZ_QYUP01000116.1"/>
</dbReference>
<dbReference type="Pfam" id="PF00188">
    <property type="entry name" value="CAP"/>
    <property type="match status" value="1"/>
</dbReference>
<evidence type="ECO:0000256" key="1">
    <source>
        <dbReference type="SAM" id="SignalP"/>
    </source>
</evidence>
<dbReference type="InterPro" id="IPR014044">
    <property type="entry name" value="CAP_dom"/>
</dbReference>
<dbReference type="PANTHER" id="PTHR31157">
    <property type="entry name" value="SCP DOMAIN-CONTAINING PROTEIN"/>
    <property type="match status" value="1"/>
</dbReference>
<feature type="signal peptide" evidence="1">
    <location>
        <begin position="1"/>
        <end position="20"/>
    </location>
</feature>
<dbReference type="InterPro" id="IPR035940">
    <property type="entry name" value="CAP_sf"/>
</dbReference>
<keyword evidence="1" id="KW-0732">Signal</keyword>
<dbReference type="OrthoDB" id="68195at2"/>
<organism evidence="3 4">
    <name type="scientific">Massilia cavernae</name>
    <dbReference type="NCBI Taxonomy" id="2320864"/>
    <lineage>
        <taxon>Bacteria</taxon>
        <taxon>Pseudomonadati</taxon>
        <taxon>Pseudomonadota</taxon>
        <taxon>Betaproteobacteria</taxon>
        <taxon>Burkholderiales</taxon>
        <taxon>Oxalobacteraceae</taxon>
        <taxon>Telluria group</taxon>
        <taxon>Massilia</taxon>
    </lineage>
</organism>
<proteinExistence type="predicted"/>
<dbReference type="AlphaFoldDB" id="A0A418XSI8"/>
<dbReference type="SUPFAM" id="SSF55797">
    <property type="entry name" value="PR-1-like"/>
    <property type="match status" value="1"/>
</dbReference>
<comment type="caution">
    <text evidence="3">The sequence shown here is derived from an EMBL/GenBank/DDBJ whole genome shotgun (WGS) entry which is preliminary data.</text>
</comment>
<reference evidence="3 4" key="1">
    <citation type="submission" date="2018-09" db="EMBL/GenBank/DDBJ databases">
        <authorList>
            <person name="Zhu H."/>
        </authorList>
    </citation>
    <scope>NUCLEOTIDE SEQUENCE [LARGE SCALE GENOMIC DNA]</scope>
    <source>
        <strain evidence="3 4">K1S02-61</strain>
    </source>
</reference>
<name>A0A418XSI8_9BURK</name>
<accession>A0A418XSI8</accession>
<keyword evidence="4" id="KW-1185">Reference proteome</keyword>
<feature type="domain" description="SCP" evidence="2">
    <location>
        <begin position="169"/>
        <end position="277"/>
    </location>
</feature>
<evidence type="ECO:0000313" key="3">
    <source>
        <dbReference type="EMBL" id="RJG15542.1"/>
    </source>
</evidence>
<gene>
    <name evidence="3" type="ORF">D3872_13085</name>
</gene>